<keyword evidence="4" id="KW-1185">Reference proteome</keyword>
<keyword evidence="2" id="KW-0472">Membrane</keyword>
<evidence type="ECO:0000256" key="2">
    <source>
        <dbReference type="SAM" id="Phobius"/>
    </source>
</evidence>
<dbReference type="InterPro" id="IPR021280">
    <property type="entry name" value="TMEM260-like"/>
</dbReference>
<feature type="compositionally biased region" description="Basic residues" evidence="1">
    <location>
        <begin position="1"/>
        <end position="14"/>
    </location>
</feature>
<dbReference type="PANTHER" id="PTHR16214:SF3">
    <property type="entry name" value="TRANSMEMBRANE PROTEIN 260"/>
    <property type="match status" value="1"/>
</dbReference>
<feature type="transmembrane region" description="Helical" evidence="2">
    <location>
        <begin position="393"/>
        <end position="411"/>
    </location>
</feature>
<dbReference type="InterPro" id="IPR052724">
    <property type="entry name" value="GT117_domain-containing"/>
</dbReference>
<name>A0A8B6GKV3_MYTGA</name>
<keyword evidence="2" id="KW-1133">Transmembrane helix</keyword>
<comment type="caution">
    <text evidence="3">The sequence shown here is derived from an EMBL/GenBank/DDBJ whole genome shotgun (WGS) entry which is preliminary data.</text>
</comment>
<feature type="transmembrane region" description="Helical" evidence="2">
    <location>
        <begin position="35"/>
        <end position="55"/>
    </location>
</feature>
<feature type="transmembrane region" description="Helical" evidence="2">
    <location>
        <begin position="369"/>
        <end position="386"/>
    </location>
</feature>
<evidence type="ECO:0000256" key="1">
    <source>
        <dbReference type="SAM" id="MobiDB-lite"/>
    </source>
</evidence>
<dbReference type="OrthoDB" id="197432at2759"/>
<proteinExistence type="predicted"/>
<evidence type="ECO:0008006" key="5">
    <source>
        <dbReference type="Google" id="ProtNLM"/>
    </source>
</evidence>
<feature type="transmembrane region" description="Helical" evidence="2">
    <location>
        <begin position="184"/>
        <end position="212"/>
    </location>
</feature>
<accession>A0A8B6GKV3</accession>
<evidence type="ECO:0000313" key="4">
    <source>
        <dbReference type="Proteomes" id="UP000596742"/>
    </source>
</evidence>
<evidence type="ECO:0000313" key="3">
    <source>
        <dbReference type="EMBL" id="VDI65242.1"/>
    </source>
</evidence>
<feature type="region of interest" description="Disordered" evidence="1">
    <location>
        <begin position="1"/>
        <end position="27"/>
    </location>
</feature>
<dbReference type="PANTHER" id="PTHR16214">
    <property type="entry name" value="TRANSMEMBRANE PROTEIN 260"/>
    <property type="match status" value="1"/>
</dbReference>
<gene>
    <name evidence="3" type="ORF">MGAL_10B076935</name>
</gene>
<dbReference type="AlphaFoldDB" id="A0A8B6GKV3"/>
<dbReference type="Proteomes" id="UP000596742">
    <property type="component" value="Unassembled WGS sequence"/>
</dbReference>
<feature type="compositionally biased region" description="Basic and acidic residues" evidence="1">
    <location>
        <begin position="15"/>
        <end position="25"/>
    </location>
</feature>
<feature type="transmembrane region" description="Helical" evidence="2">
    <location>
        <begin position="99"/>
        <end position="117"/>
    </location>
</feature>
<dbReference type="EMBL" id="UYJE01008592">
    <property type="protein sequence ID" value="VDI65242.1"/>
    <property type="molecule type" value="Genomic_DNA"/>
</dbReference>
<protein>
    <recommendedName>
        <fullName evidence="5">Transmembrane protein 260</fullName>
    </recommendedName>
</protein>
<reference evidence="3" key="1">
    <citation type="submission" date="2018-11" db="EMBL/GenBank/DDBJ databases">
        <authorList>
            <person name="Alioto T."/>
            <person name="Alioto T."/>
        </authorList>
    </citation>
    <scope>NUCLEOTIDE SEQUENCE</scope>
</reference>
<feature type="transmembrane region" description="Helical" evidence="2">
    <location>
        <begin position="75"/>
        <end position="92"/>
    </location>
</feature>
<organism evidence="3 4">
    <name type="scientific">Mytilus galloprovincialis</name>
    <name type="common">Mediterranean mussel</name>
    <dbReference type="NCBI Taxonomy" id="29158"/>
    <lineage>
        <taxon>Eukaryota</taxon>
        <taxon>Metazoa</taxon>
        <taxon>Spiralia</taxon>
        <taxon>Lophotrochozoa</taxon>
        <taxon>Mollusca</taxon>
        <taxon>Bivalvia</taxon>
        <taxon>Autobranchia</taxon>
        <taxon>Pteriomorphia</taxon>
        <taxon>Mytilida</taxon>
        <taxon>Mytiloidea</taxon>
        <taxon>Mytilidae</taxon>
        <taxon>Mytilinae</taxon>
        <taxon>Mytilus</taxon>
    </lineage>
</organism>
<sequence>MDAKKRNKRLQKKSNKTESDSECKTSHSQNYDSELSLALGVLTTGLYVATLYPSVPGGDSGELIAAAYELGVAHPPGYPLFTLLANCVIRLVPFGSIAWRVNLLTAVCGGMAAAFLSKLVIRLTGRLSCGAFAVGLWCWCKLTWTWSITSEVFSLNNLFITIIMKLSVDFNYSAGEMKQKISLFGALMCGLSLCNQHTIVVYNMILILWVLLELKHNQLLSVTFLIKLGLTFALGLLPYIYLPLSAYYNQARWTWGDQRTIPGFLKHLLRKEYGTFDLGKDGVQQGLFQSLQLYMSHLASEMTFIVSWLFRIGMTLVVYRFVYKKDRLDFIFALMMLVYTVFFSWRANLDVNNPLMYGVVERFWMQSDIVVIVISALGFNFIIRFFEEQFPVLRKLFIDVLIVVALIAFQLNRNYSSCNQSQNIAVYEFGMDVLNTIPNGSLVLSKGDLPSNTLRYLYLCENVRPDLLLFDQEVLTYDWSVSMMKKVYPDIVFPGDHLYTHDAIMSDGRTAFSFKRFLDVNSQRSIYGCIGVQDHENSWKSSYDLLPFGVCSQFIKKGSSINLSQYTKQTQNIAEKWTHPYNGFEDSSWERVATNEMWHAKISSAFQLYQMAEETTIAKKKSEYLIASFQLYDTAIRRHVNIPSYWHKNFALVCERMMHVESKYNKKEILKKVILHFELFLKKDPDDADNDAIKKALVSMKTQLNGFGGKIV</sequence>
<feature type="transmembrane region" description="Helical" evidence="2">
    <location>
        <begin position="330"/>
        <end position="349"/>
    </location>
</feature>
<keyword evidence="2" id="KW-0812">Transmembrane</keyword>
<feature type="transmembrane region" description="Helical" evidence="2">
    <location>
        <begin position="302"/>
        <end position="323"/>
    </location>
</feature>
<dbReference type="Pfam" id="PF11028">
    <property type="entry name" value="TMEM260-like"/>
    <property type="match status" value="1"/>
</dbReference>
<feature type="transmembrane region" description="Helical" evidence="2">
    <location>
        <begin position="219"/>
        <end position="241"/>
    </location>
</feature>